<evidence type="ECO:0000256" key="1">
    <source>
        <dbReference type="SAM" id="Phobius"/>
    </source>
</evidence>
<keyword evidence="1" id="KW-0812">Transmembrane</keyword>
<accession>A0A8X8ID25</accession>
<reference evidence="2 3" key="1">
    <citation type="submission" date="2016-10" db="EMBL/GenBank/DDBJ databases">
        <authorList>
            <person name="Varghese N."/>
            <person name="Submissions S."/>
        </authorList>
    </citation>
    <scope>NUCLEOTIDE SEQUENCE [LARGE SCALE GENOMIC DNA]</scope>
    <source>
        <strain evidence="2 3">DSM 25353</strain>
    </source>
</reference>
<proteinExistence type="predicted"/>
<evidence type="ECO:0000313" key="3">
    <source>
        <dbReference type="Proteomes" id="UP000198711"/>
    </source>
</evidence>
<evidence type="ECO:0000313" key="2">
    <source>
        <dbReference type="EMBL" id="SDX04091.1"/>
    </source>
</evidence>
<keyword evidence="1" id="KW-0472">Membrane</keyword>
<gene>
    <name evidence="2" type="ORF">SAMN05444410_108115</name>
</gene>
<dbReference type="Proteomes" id="UP000198711">
    <property type="component" value="Unassembled WGS sequence"/>
</dbReference>
<name>A0A8X8ID25_9BACT</name>
<dbReference type="RefSeq" id="WP_157576833.1">
    <property type="nucleotide sequence ID" value="NZ_FNNO01000008.1"/>
</dbReference>
<keyword evidence="3" id="KW-1185">Reference proteome</keyword>
<organism evidence="2 3">
    <name type="scientific">Hydrobacter penzbergensis</name>
    <dbReference type="NCBI Taxonomy" id="1235997"/>
    <lineage>
        <taxon>Bacteria</taxon>
        <taxon>Pseudomonadati</taxon>
        <taxon>Bacteroidota</taxon>
        <taxon>Chitinophagia</taxon>
        <taxon>Chitinophagales</taxon>
        <taxon>Chitinophagaceae</taxon>
        <taxon>Hydrobacter</taxon>
    </lineage>
</organism>
<dbReference type="EMBL" id="FNNO01000008">
    <property type="protein sequence ID" value="SDX04091.1"/>
    <property type="molecule type" value="Genomic_DNA"/>
</dbReference>
<feature type="transmembrane region" description="Helical" evidence="1">
    <location>
        <begin position="12"/>
        <end position="31"/>
    </location>
</feature>
<sequence>MEAKSSTGKYWALCFLWLAILILLMFVYRQFFWLALPGTATYFAKALDIM</sequence>
<protein>
    <submittedName>
        <fullName evidence="2">Uncharacterized protein</fullName>
    </submittedName>
</protein>
<dbReference type="AlphaFoldDB" id="A0A8X8ID25"/>
<comment type="caution">
    <text evidence="2">The sequence shown here is derived from an EMBL/GenBank/DDBJ whole genome shotgun (WGS) entry which is preliminary data.</text>
</comment>
<keyword evidence="1" id="KW-1133">Transmembrane helix</keyword>